<proteinExistence type="evidence at transcript level"/>
<sequence length="117" mass="13062">MKLCAVIIASLLVCVTVASSSDNLKEFAQEKEMTREETQSLGEHEKDEEVTGSEERSCIEEWKTCENDCECCGMSTLCAASWVDGHQIKLCRNEGGKLKKVLHFIQKSVSKVKSCKK</sequence>
<keyword evidence="2" id="KW-0732">Signal</keyword>
<evidence type="ECO:0000313" key="3">
    <source>
        <dbReference type="EMBL" id="ABY77687.1"/>
    </source>
</evidence>
<feature type="signal peptide" evidence="2">
    <location>
        <begin position="1"/>
        <end position="20"/>
    </location>
</feature>
<evidence type="ECO:0000256" key="2">
    <source>
        <dbReference type="SAM" id="SignalP"/>
    </source>
</evidence>
<dbReference type="EMBL" id="EU195234">
    <property type="protein sequence ID" value="ABY77687.1"/>
    <property type="molecule type" value="mRNA"/>
</dbReference>
<name>B3FIP0_CYRSC</name>
<reference evidence="3" key="1">
    <citation type="journal article" date="2008" name="Toxicon">
        <title>Molecular diversification based on analysis of expressed sequence tags from the venom glands of the Chinese bird spider Ornithoctonus huwena.</title>
        <authorList>
            <person name="Jiang L."/>
            <person name="Peng L."/>
            <person name="Chen J."/>
            <person name="Zhang Y."/>
            <person name="Xiong X."/>
            <person name="Liang S."/>
        </authorList>
    </citation>
    <scope>NUCLEOTIDE SEQUENCE</scope>
</reference>
<dbReference type="AlphaFoldDB" id="B3FIP0"/>
<feature type="region of interest" description="Disordered" evidence="1">
    <location>
        <begin position="28"/>
        <end position="52"/>
    </location>
</feature>
<dbReference type="ArachnoServer" id="AS000462">
    <property type="toxin name" value="U16-theraphotoxin-Hs1a"/>
</dbReference>
<evidence type="ECO:0000256" key="1">
    <source>
        <dbReference type="SAM" id="MobiDB-lite"/>
    </source>
</evidence>
<accession>B3FIP0</accession>
<organism evidence="3">
    <name type="scientific">Cyriopagopus schmidti</name>
    <name type="common">Chinese bird spider</name>
    <name type="synonym">Haplopelma schmidti</name>
    <dbReference type="NCBI Taxonomy" id="29017"/>
    <lineage>
        <taxon>Eukaryota</taxon>
        <taxon>Metazoa</taxon>
        <taxon>Ecdysozoa</taxon>
        <taxon>Arthropoda</taxon>
        <taxon>Chelicerata</taxon>
        <taxon>Arachnida</taxon>
        <taxon>Araneae</taxon>
        <taxon>Mygalomorphae</taxon>
        <taxon>Avicularoidea</taxon>
        <taxon>Theraphosidae</taxon>
        <taxon>Cyriopagopus</taxon>
    </lineage>
</organism>
<feature type="chain" id="PRO_5002786443" evidence="2">
    <location>
        <begin position="21"/>
        <end position="117"/>
    </location>
</feature>
<protein>
    <submittedName>
        <fullName evidence="3">HWTX-XVIIId</fullName>
    </submittedName>
</protein>